<dbReference type="Pfam" id="PF00440">
    <property type="entry name" value="TetR_N"/>
    <property type="match status" value="1"/>
</dbReference>
<keyword evidence="5" id="KW-1185">Reference proteome</keyword>
<dbReference type="Gene3D" id="1.10.357.10">
    <property type="entry name" value="Tetracycline Repressor, domain 2"/>
    <property type="match status" value="1"/>
</dbReference>
<organism evidence="4 5">
    <name type="scientific">Chryseolinea soli</name>
    <dbReference type="NCBI Taxonomy" id="2321403"/>
    <lineage>
        <taxon>Bacteria</taxon>
        <taxon>Pseudomonadati</taxon>
        <taxon>Bacteroidota</taxon>
        <taxon>Cytophagia</taxon>
        <taxon>Cytophagales</taxon>
        <taxon>Fulvivirgaceae</taxon>
        <taxon>Chryseolinea</taxon>
    </lineage>
</organism>
<reference evidence="5" key="1">
    <citation type="submission" date="2018-09" db="EMBL/GenBank/DDBJ databases">
        <title>Chryseolinea sp. KIS68-18 isolated from soil.</title>
        <authorList>
            <person name="Weon H.-Y."/>
            <person name="Kwon S.-W."/>
            <person name="Lee S.A."/>
        </authorList>
    </citation>
    <scope>NUCLEOTIDE SEQUENCE [LARGE SCALE GENOMIC DNA]</scope>
    <source>
        <strain evidence="5">KIS68-18</strain>
    </source>
</reference>
<protein>
    <submittedName>
        <fullName evidence="4">TetR/AcrR family transcriptional regulator</fullName>
    </submittedName>
</protein>
<evidence type="ECO:0000313" key="4">
    <source>
        <dbReference type="EMBL" id="AYB31890.1"/>
    </source>
</evidence>
<feature type="DNA-binding region" description="H-T-H motif" evidence="2">
    <location>
        <begin position="31"/>
        <end position="50"/>
    </location>
</feature>
<dbReference type="GO" id="GO:0003677">
    <property type="term" value="F:DNA binding"/>
    <property type="evidence" value="ECO:0007669"/>
    <property type="project" value="UniProtKB-UniRule"/>
</dbReference>
<sequence>MLYDETATDTETLIKIAAKKVFLKKGFAGTRLQEIADEAGIGRTALHYYFRNKEKLFVAVLQDFFKEVVSRMPSFDDAQLPIIERMKHFVTDYMDTAIKSPEIDLFMLNEFNENPDLFREIRGSLDHDLPERFLAAIQRGVDKGEIAGEPNQILMTLMSMCMFPFAGMSMIKGIMGLSDETFMRLMQARKEHLLHIVETAFRP</sequence>
<dbReference type="InterPro" id="IPR009057">
    <property type="entry name" value="Homeodomain-like_sf"/>
</dbReference>
<keyword evidence="1 2" id="KW-0238">DNA-binding</keyword>
<dbReference type="InterPro" id="IPR036271">
    <property type="entry name" value="Tet_transcr_reg_TetR-rel_C_sf"/>
</dbReference>
<dbReference type="PROSITE" id="PS50977">
    <property type="entry name" value="HTH_TETR_2"/>
    <property type="match status" value="1"/>
</dbReference>
<dbReference type="EMBL" id="CP032382">
    <property type="protein sequence ID" value="AYB31890.1"/>
    <property type="molecule type" value="Genomic_DNA"/>
</dbReference>
<evidence type="ECO:0000313" key="5">
    <source>
        <dbReference type="Proteomes" id="UP000266183"/>
    </source>
</evidence>
<dbReference type="RefSeq" id="WP_119755151.1">
    <property type="nucleotide sequence ID" value="NZ_CP032382.1"/>
</dbReference>
<dbReference type="PANTHER" id="PTHR30328">
    <property type="entry name" value="TRANSCRIPTIONAL REPRESSOR"/>
    <property type="match status" value="1"/>
</dbReference>
<dbReference type="PRINTS" id="PR00455">
    <property type="entry name" value="HTHTETR"/>
</dbReference>
<proteinExistence type="predicted"/>
<accession>A0A385SQU1</accession>
<dbReference type="InterPro" id="IPR050109">
    <property type="entry name" value="HTH-type_TetR-like_transc_reg"/>
</dbReference>
<evidence type="ECO:0000256" key="1">
    <source>
        <dbReference type="ARBA" id="ARBA00023125"/>
    </source>
</evidence>
<gene>
    <name evidence="4" type="ORF">D4L85_15545</name>
</gene>
<dbReference type="InterPro" id="IPR001647">
    <property type="entry name" value="HTH_TetR"/>
</dbReference>
<dbReference type="PANTHER" id="PTHR30328:SF54">
    <property type="entry name" value="HTH-TYPE TRANSCRIPTIONAL REPRESSOR SCO4008"/>
    <property type="match status" value="1"/>
</dbReference>
<dbReference type="OrthoDB" id="9789566at2"/>
<dbReference type="AlphaFoldDB" id="A0A385SQU1"/>
<name>A0A385SQU1_9BACT</name>
<dbReference type="SUPFAM" id="SSF48498">
    <property type="entry name" value="Tetracyclin repressor-like, C-terminal domain"/>
    <property type="match status" value="1"/>
</dbReference>
<evidence type="ECO:0000256" key="2">
    <source>
        <dbReference type="PROSITE-ProRule" id="PRU00335"/>
    </source>
</evidence>
<feature type="domain" description="HTH tetR-type" evidence="3">
    <location>
        <begin position="8"/>
        <end position="68"/>
    </location>
</feature>
<dbReference type="SUPFAM" id="SSF46689">
    <property type="entry name" value="Homeodomain-like"/>
    <property type="match status" value="1"/>
</dbReference>
<dbReference type="KEGG" id="chk:D4L85_15545"/>
<evidence type="ECO:0000259" key="3">
    <source>
        <dbReference type="PROSITE" id="PS50977"/>
    </source>
</evidence>
<dbReference type="Proteomes" id="UP000266183">
    <property type="component" value="Chromosome"/>
</dbReference>